<dbReference type="Proteomes" id="UP000255517">
    <property type="component" value="Unassembled WGS sequence"/>
</dbReference>
<dbReference type="PROSITE" id="PS01011">
    <property type="entry name" value="FOLYLPOLYGLU_SYNT_1"/>
    <property type="match status" value="1"/>
</dbReference>
<dbReference type="EC" id="6.3.2.9" evidence="5 19"/>
<comment type="catalytic activity">
    <reaction evidence="18 19 20">
        <text>UDP-N-acetyl-alpha-D-muramoyl-L-alanine + D-glutamate + ATP = UDP-N-acetyl-alpha-D-muramoyl-L-alanyl-D-glutamate + ADP + phosphate + H(+)</text>
        <dbReference type="Rhea" id="RHEA:16429"/>
        <dbReference type="ChEBI" id="CHEBI:15378"/>
        <dbReference type="ChEBI" id="CHEBI:29986"/>
        <dbReference type="ChEBI" id="CHEBI:30616"/>
        <dbReference type="ChEBI" id="CHEBI:43474"/>
        <dbReference type="ChEBI" id="CHEBI:83898"/>
        <dbReference type="ChEBI" id="CHEBI:83900"/>
        <dbReference type="ChEBI" id="CHEBI:456216"/>
        <dbReference type="EC" id="6.3.2.9"/>
    </reaction>
</comment>
<feature type="domain" description="Mur ligase C-terminal" evidence="21">
    <location>
        <begin position="302"/>
        <end position="415"/>
    </location>
</feature>
<keyword evidence="8 19" id="KW-0436">Ligase</keyword>
<dbReference type="InterPro" id="IPR018109">
    <property type="entry name" value="Folylpolyglutamate_synth_CS"/>
</dbReference>
<evidence type="ECO:0000256" key="17">
    <source>
        <dbReference type="ARBA" id="ARBA00032324"/>
    </source>
</evidence>
<dbReference type="InterPro" id="IPR005762">
    <property type="entry name" value="MurD"/>
</dbReference>
<dbReference type="Pfam" id="PF02875">
    <property type="entry name" value="Mur_ligase_C"/>
    <property type="match status" value="1"/>
</dbReference>
<dbReference type="InterPro" id="IPR004101">
    <property type="entry name" value="Mur_ligase_C"/>
</dbReference>
<comment type="function">
    <text evidence="1 19 20">Cell wall formation. Catalyzes the addition of glutamate to the nucleotide precursor UDP-N-acetylmuramoyl-L-alanine (UMA).</text>
</comment>
<dbReference type="GO" id="GO:0008360">
    <property type="term" value="P:regulation of cell shape"/>
    <property type="evidence" value="ECO:0007669"/>
    <property type="project" value="UniProtKB-KW"/>
</dbReference>
<evidence type="ECO:0000259" key="22">
    <source>
        <dbReference type="Pfam" id="PF08245"/>
    </source>
</evidence>
<reference evidence="23 24" key="1">
    <citation type="submission" date="2018-06" db="EMBL/GenBank/DDBJ databases">
        <authorList>
            <consortium name="Pathogen Informatics"/>
            <person name="Doyle S."/>
        </authorList>
    </citation>
    <scope>NUCLEOTIDE SEQUENCE [LARGE SCALE GENOMIC DNA]</scope>
    <source>
        <strain evidence="23 24">NCTC13149</strain>
    </source>
</reference>
<evidence type="ECO:0000256" key="3">
    <source>
        <dbReference type="ARBA" id="ARBA00004752"/>
    </source>
</evidence>
<dbReference type="GO" id="GO:0009252">
    <property type="term" value="P:peptidoglycan biosynthetic process"/>
    <property type="evidence" value="ECO:0007669"/>
    <property type="project" value="UniProtKB-UniRule"/>
</dbReference>
<dbReference type="InterPro" id="IPR036615">
    <property type="entry name" value="Mur_ligase_C_dom_sf"/>
</dbReference>
<dbReference type="Gene3D" id="3.90.190.20">
    <property type="entry name" value="Mur ligase, C-terminal domain"/>
    <property type="match status" value="1"/>
</dbReference>
<evidence type="ECO:0000256" key="19">
    <source>
        <dbReference type="HAMAP-Rule" id="MF_00639"/>
    </source>
</evidence>
<dbReference type="EMBL" id="UGSZ01000001">
    <property type="protein sequence ID" value="SUB57453.1"/>
    <property type="molecule type" value="Genomic_DNA"/>
</dbReference>
<evidence type="ECO:0000256" key="13">
    <source>
        <dbReference type="ARBA" id="ARBA00022984"/>
    </source>
</evidence>
<comment type="pathway">
    <text evidence="3 19 20">Cell wall biogenesis; peptidoglycan biosynthesis.</text>
</comment>
<dbReference type="OrthoDB" id="9809796at2"/>
<evidence type="ECO:0000256" key="10">
    <source>
        <dbReference type="ARBA" id="ARBA00022741"/>
    </source>
</evidence>
<dbReference type="Pfam" id="PF21799">
    <property type="entry name" value="MurD-like_N"/>
    <property type="match status" value="1"/>
</dbReference>
<dbReference type="GO" id="GO:0004326">
    <property type="term" value="F:tetrahydrofolylpolyglutamate synthase activity"/>
    <property type="evidence" value="ECO:0007669"/>
    <property type="project" value="InterPro"/>
</dbReference>
<dbReference type="HAMAP" id="MF_00639">
    <property type="entry name" value="MurD"/>
    <property type="match status" value="1"/>
</dbReference>
<keyword evidence="7 19" id="KW-0963">Cytoplasm</keyword>
<dbReference type="SUPFAM" id="SSF53623">
    <property type="entry name" value="MurD-like peptide ligases, catalytic domain"/>
    <property type="match status" value="1"/>
</dbReference>
<dbReference type="SUPFAM" id="SSF53244">
    <property type="entry name" value="MurD-like peptide ligases, peptide-binding domain"/>
    <property type="match status" value="1"/>
</dbReference>
<keyword evidence="12 19" id="KW-0133">Cell shape</keyword>
<keyword evidence="14 19" id="KW-0131">Cell cycle</keyword>
<evidence type="ECO:0000313" key="24">
    <source>
        <dbReference type="Proteomes" id="UP000255517"/>
    </source>
</evidence>
<sequence>MFKDKKILVMGLGITGRACLKALNQMPCKVYCYDENKDLNLEDIEEDFVMLKDGDLENIDIIIKSPGIYPDHPLLEKARNLGIKIISDLEFAYKISSCKNLIAITGTNGKTTTTTLVGQILRQVNKTYVVGNIGRGISEIALEAKNNDFIVIEASSFQLEDTHEFKPKVALLTYVTKDHLDWHKTEDNYRNAKYKIFANQDKDDFSIINYDDRSREDLKDLKSNIYYFSTEKKDVRGCFLDDGKIIFKDGDIREEIIDIKDIKIPGIHNVKNVMGAIIIAKIFNVSNDIIKQSIEIFSGVEHRIEFVKKVNGVSFYNDSKGTNPDSTLVAVKAMTNKTILIGGGYDKGSDFNSLMENIAPNLRSLIVFGQTGPKMAKEAKNYGIEVFIVKDLPAAVKLGVSLAKKGDSILLSPACASWDMYSSYEERGKHFKKIVKEL</sequence>
<evidence type="ECO:0000256" key="12">
    <source>
        <dbReference type="ARBA" id="ARBA00022960"/>
    </source>
</evidence>
<dbReference type="GO" id="GO:0005524">
    <property type="term" value="F:ATP binding"/>
    <property type="evidence" value="ECO:0007669"/>
    <property type="project" value="UniProtKB-UniRule"/>
</dbReference>
<dbReference type="GO" id="GO:0071555">
    <property type="term" value="P:cell wall organization"/>
    <property type="evidence" value="ECO:0007669"/>
    <property type="project" value="UniProtKB-KW"/>
</dbReference>
<gene>
    <name evidence="19 23" type="primary">murD</name>
    <name evidence="23" type="ORF">NCTC13149_01296</name>
</gene>
<dbReference type="PANTHER" id="PTHR43692">
    <property type="entry name" value="UDP-N-ACETYLMURAMOYLALANINE--D-GLUTAMATE LIGASE"/>
    <property type="match status" value="1"/>
</dbReference>
<dbReference type="Gene3D" id="3.40.50.720">
    <property type="entry name" value="NAD(P)-binding Rossmann-like Domain"/>
    <property type="match status" value="1"/>
</dbReference>
<comment type="similarity">
    <text evidence="4 19">Belongs to the MurCDEF family.</text>
</comment>
<feature type="domain" description="Mur ligase central" evidence="22">
    <location>
        <begin position="104"/>
        <end position="280"/>
    </location>
</feature>
<evidence type="ECO:0000256" key="15">
    <source>
        <dbReference type="ARBA" id="ARBA00023316"/>
    </source>
</evidence>
<dbReference type="STRING" id="1122949.GCA_000378725_01034"/>
<dbReference type="SUPFAM" id="SSF51984">
    <property type="entry name" value="MurCD N-terminal domain"/>
    <property type="match status" value="1"/>
</dbReference>
<evidence type="ECO:0000256" key="11">
    <source>
        <dbReference type="ARBA" id="ARBA00022840"/>
    </source>
</evidence>
<dbReference type="NCBIfam" id="TIGR01087">
    <property type="entry name" value="murD"/>
    <property type="match status" value="1"/>
</dbReference>
<dbReference type="AlphaFoldDB" id="A0A379C5E9"/>
<organism evidence="23 24">
    <name type="scientific">Peptoniphilus lacrimalis</name>
    <dbReference type="NCBI Taxonomy" id="33031"/>
    <lineage>
        <taxon>Bacteria</taxon>
        <taxon>Bacillati</taxon>
        <taxon>Bacillota</taxon>
        <taxon>Tissierellia</taxon>
        <taxon>Tissierellales</taxon>
        <taxon>Peptoniphilaceae</taxon>
        <taxon>Peptoniphilus</taxon>
    </lineage>
</organism>
<dbReference type="GO" id="GO:0008764">
    <property type="term" value="F:UDP-N-acetylmuramoylalanine-D-glutamate ligase activity"/>
    <property type="evidence" value="ECO:0007669"/>
    <property type="project" value="UniProtKB-UniRule"/>
</dbReference>
<proteinExistence type="inferred from homology"/>
<dbReference type="GO" id="GO:0051301">
    <property type="term" value="P:cell division"/>
    <property type="evidence" value="ECO:0007669"/>
    <property type="project" value="UniProtKB-KW"/>
</dbReference>
<evidence type="ECO:0000256" key="5">
    <source>
        <dbReference type="ARBA" id="ARBA00012212"/>
    </source>
</evidence>
<evidence type="ECO:0000256" key="1">
    <source>
        <dbReference type="ARBA" id="ARBA00002734"/>
    </source>
</evidence>
<evidence type="ECO:0000256" key="18">
    <source>
        <dbReference type="ARBA" id="ARBA00047632"/>
    </source>
</evidence>
<evidence type="ECO:0000256" key="16">
    <source>
        <dbReference type="ARBA" id="ARBA00030398"/>
    </source>
</evidence>
<name>A0A379C5E9_9FIRM</name>
<evidence type="ECO:0000256" key="6">
    <source>
        <dbReference type="ARBA" id="ARBA00015655"/>
    </source>
</evidence>
<dbReference type="InterPro" id="IPR036565">
    <property type="entry name" value="Mur-like_cat_sf"/>
</dbReference>
<dbReference type="InterPro" id="IPR013221">
    <property type="entry name" value="Mur_ligase_cen"/>
</dbReference>
<protein>
    <recommendedName>
        <fullName evidence="6 19">UDP-N-acetylmuramoylalanine--D-glutamate ligase</fullName>
        <ecNumber evidence="5 19">6.3.2.9</ecNumber>
    </recommendedName>
    <alternativeName>
        <fullName evidence="17 19">D-glutamic acid-adding enzyme</fullName>
    </alternativeName>
    <alternativeName>
        <fullName evidence="16 19">UDP-N-acetylmuramoyl-L-alanyl-D-glutamate synthetase</fullName>
    </alternativeName>
</protein>
<keyword evidence="9 19" id="KW-0132">Cell division</keyword>
<keyword evidence="15 19" id="KW-0961">Cell wall biogenesis/degradation</keyword>
<evidence type="ECO:0000256" key="8">
    <source>
        <dbReference type="ARBA" id="ARBA00022598"/>
    </source>
</evidence>
<evidence type="ECO:0000256" key="14">
    <source>
        <dbReference type="ARBA" id="ARBA00023306"/>
    </source>
</evidence>
<evidence type="ECO:0000256" key="9">
    <source>
        <dbReference type="ARBA" id="ARBA00022618"/>
    </source>
</evidence>
<dbReference type="UniPathway" id="UPA00219"/>
<keyword evidence="11 19" id="KW-0067">ATP-binding</keyword>
<comment type="subcellular location">
    <subcellularLocation>
        <location evidence="2 19 20">Cytoplasm</location>
    </subcellularLocation>
</comment>
<evidence type="ECO:0000313" key="23">
    <source>
        <dbReference type="EMBL" id="SUB57453.1"/>
    </source>
</evidence>
<dbReference type="Pfam" id="PF08245">
    <property type="entry name" value="Mur_ligase_M"/>
    <property type="match status" value="1"/>
</dbReference>
<dbReference type="PANTHER" id="PTHR43692:SF1">
    <property type="entry name" value="UDP-N-ACETYLMURAMOYLALANINE--D-GLUTAMATE LIGASE"/>
    <property type="match status" value="1"/>
</dbReference>
<keyword evidence="13 19" id="KW-0573">Peptidoglycan synthesis</keyword>
<feature type="binding site" evidence="19">
    <location>
        <begin position="106"/>
        <end position="112"/>
    </location>
    <ligand>
        <name>ATP</name>
        <dbReference type="ChEBI" id="CHEBI:30616"/>
    </ligand>
</feature>
<evidence type="ECO:0000256" key="7">
    <source>
        <dbReference type="ARBA" id="ARBA00022490"/>
    </source>
</evidence>
<accession>A0A379C5E9</accession>
<keyword evidence="10 19" id="KW-0547">Nucleotide-binding</keyword>
<evidence type="ECO:0000256" key="2">
    <source>
        <dbReference type="ARBA" id="ARBA00004496"/>
    </source>
</evidence>
<evidence type="ECO:0000256" key="4">
    <source>
        <dbReference type="ARBA" id="ARBA00010416"/>
    </source>
</evidence>
<dbReference type="GO" id="GO:0005737">
    <property type="term" value="C:cytoplasm"/>
    <property type="evidence" value="ECO:0007669"/>
    <property type="project" value="UniProtKB-SubCell"/>
</dbReference>
<dbReference type="Gene3D" id="3.40.1190.10">
    <property type="entry name" value="Mur-like, catalytic domain"/>
    <property type="match status" value="1"/>
</dbReference>
<evidence type="ECO:0000259" key="21">
    <source>
        <dbReference type="Pfam" id="PF02875"/>
    </source>
</evidence>
<evidence type="ECO:0000256" key="20">
    <source>
        <dbReference type="RuleBase" id="RU003664"/>
    </source>
</evidence>
<dbReference type="RefSeq" id="WP_019034800.1">
    <property type="nucleotide sequence ID" value="NZ_UGSZ01000001.1"/>
</dbReference>